<sequence>VERFKVDLKCSSQVICGGLLFCSPSNPDYGAYLESVNGLAGSSEDHTYWELLVKLVNGTTVRPDVGIGCYIPSENEQVILNFTTWGDSSKK</sequence>
<dbReference type="AlphaFoldDB" id="A0A672II09"/>
<protein>
    <submittedName>
        <fullName evidence="1">Uncharacterized protein</fullName>
    </submittedName>
</protein>
<evidence type="ECO:0000313" key="2">
    <source>
        <dbReference type="Proteomes" id="UP000472267"/>
    </source>
</evidence>
<dbReference type="Proteomes" id="UP000472267">
    <property type="component" value="Chromosome 14"/>
</dbReference>
<dbReference type="InParanoid" id="A0A672II09"/>
<keyword evidence="2" id="KW-1185">Reference proteome</keyword>
<organism evidence="1 2">
    <name type="scientific">Salarias fasciatus</name>
    <name type="common">Jewelled blenny</name>
    <name type="synonym">Blennius fasciatus</name>
    <dbReference type="NCBI Taxonomy" id="181472"/>
    <lineage>
        <taxon>Eukaryota</taxon>
        <taxon>Metazoa</taxon>
        <taxon>Chordata</taxon>
        <taxon>Craniata</taxon>
        <taxon>Vertebrata</taxon>
        <taxon>Euteleostomi</taxon>
        <taxon>Actinopterygii</taxon>
        <taxon>Neopterygii</taxon>
        <taxon>Teleostei</taxon>
        <taxon>Neoteleostei</taxon>
        <taxon>Acanthomorphata</taxon>
        <taxon>Ovalentaria</taxon>
        <taxon>Blenniimorphae</taxon>
        <taxon>Blenniiformes</taxon>
        <taxon>Blennioidei</taxon>
        <taxon>Blenniidae</taxon>
        <taxon>Salariinae</taxon>
        <taxon>Salarias</taxon>
    </lineage>
</organism>
<evidence type="ECO:0000313" key="1">
    <source>
        <dbReference type="Ensembl" id="ENSSFAP00005040779.1"/>
    </source>
</evidence>
<proteinExistence type="predicted"/>
<dbReference type="Gene3D" id="2.170.130.30">
    <property type="match status" value="1"/>
</dbReference>
<reference evidence="1" key="1">
    <citation type="submission" date="2019-06" db="EMBL/GenBank/DDBJ databases">
        <authorList>
            <consortium name="Wellcome Sanger Institute Data Sharing"/>
        </authorList>
    </citation>
    <scope>NUCLEOTIDE SEQUENCE [LARGE SCALE GENOMIC DNA]</scope>
</reference>
<reference evidence="1" key="3">
    <citation type="submission" date="2025-09" db="UniProtKB">
        <authorList>
            <consortium name="Ensembl"/>
        </authorList>
    </citation>
    <scope>IDENTIFICATION</scope>
</reference>
<dbReference type="Ensembl" id="ENSSFAT00005042279.1">
    <property type="protein sequence ID" value="ENSSFAP00005040779.1"/>
    <property type="gene ID" value="ENSSFAG00005020312.1"/>
</dbReference>
<accession>A0A672II09</accession>
<name>A0A672II09_SALFA</name>
<reference evidence="1" key="2">
    <citation type="submission" date="2025-08" db="UniProtKB">
        <authorList>
            <consortium name="Ensembl"/>
        </authorList>
    </citation>
    <scope>IDENTIFICATION</scope>
</reference>
<dbReference type="OMA" id="CRFTINE"/>